<keyword evidence="1" id="KW-1133">Transmembrane helix</keyword>
<evidence type="ECO:0000256" key="1">
    <source>
        <dbReference type="SAM" id="Phobius"/>
    </source>
</evidence>
<feature type="transmembrane region" description="Helical" evidence="1">
    <location>
        <begin position="95"/>
        <end position="116"/>
    </location>
</feature>
<accession>A0A319CZD6</accession>
<name>A0A319CZD6_9EURO</name>
<feature type="transmembrane region" description="Helical" evidence="1">
    <location>
        <begin position="263"/>
        <end position="287"/>
    </location>
</feature>
<evidence type="ECO:0000256" key="2">
    <source>
        <dbReference type="SAM" id="SignalP"/>
    </source>
</evidence>
<evidence type="ECO:0000313" key="4">
    <source>
        <dbReference type="Proteomes" id="UP000248340"/>
    </source>
</evidence>
<organism evidence="3 4">
    <name type="scientific">Aspergillus uvarum CBS 121591</name>
    <dbReference type="NCBI Taxonomy" id="1448315"/>
    <lineage>
        <taxon>Eukaryota</taxon>
        <taxon>Fungi</taxon>
        <taxon>Dikarya</taxon>
        <taxon>Ascomycota</taxon>
        <taxon>Pezizomycotina</taxon>
        <taxon>Eurotiomycetes</taxon>
        <taxon>Eurotiomycetidae</taxon>
        <taxon>Eurotiales</taxon>
        <taxon>Aspergillaceae</taxon>
        <taxon>Aspergillus</taxon>
        <taxon>Aspergillus subgen. Circumdati</taxon>
    </lineage>
</organism>
<feature type="signal peptide" evidence="2">
    <location>
        <begin position="1"/>
        <end position="28"/>
    </location>
</feature>
<feature type="chain" id="PRO_5016341518" evidence="2">
    <location>
        <begin position="29"/>
        <end position="289"/>
    </location>
</feature>
<dbReference type="GeneID" id="37133524"/>
<keyword evidence="1" id="KW-0472">Membrane</keyword>
<keyword evidence="4" id="KW-1185">Reference proteome</keyword>
<proteinExistence type="predicted"/>
<gene>
    <name evidence="3" type="ORF">BO82DRAFT_23012</name>
</gene>
<sequence>MQSGCMHSLCLLLLPLLLLLLLLLLTRAARCALRRPNQRSCHISACLHRPLSLQQSRQAVICLLQRLGLRWVSGLGDWDTGSIQRSKLASKKEHIVAFSVGLGFFFFFFLFLFLFCQLPIARLVYPSLAGRSGRVDSHPILGSCLHYCCGSIDCTLVCVRRVSRIIDGVRDVDFWRGALKERTKLERKRARVNRKQRLNFPPHPQLQLQTNHLLCTPPGRNNSPSPSFPFEPPCLSRSLSVSLVRSLAPSSTQLSSSRLSLSLALPLSCYLLLLRLFLSSLFALISLCR</sequence>
<evidence type="ECO:0000313" key="3">
    <source>
        <dbReference type="EMBL" id="PYH84143.1"/>
    </source>
</evidence>
<dbReference type="Proteomes" id="UP000248340">
    <property type="component" value="Unassembled WGS sequence"/>
</dbReference>
<protein>
    <submittedName>
        <fullName evidence="3">Uncharacterized protein</fullName>
    </submittedName>
</protein>
<dbReference type="AlphaFoldDB" id="A0A319CZD6"/>
<dbReference type="RefSeq" id="XP_025494343.1">
    <property type="nucleotide sequence ID" value="XM_025630783.1"/>
</dbReference>
<keyword evidence="1" id="KW-0812">Transmembrane</keyword>
<dbReference type="VEuPathDB" id="FungiDB:BO82DRAFT_23012"/>
<dbReference type="EMBL" id="KZ821685">
    <property type="protein sequence ID" value="PYH84143.1"/>
    <property type="molecule type" value="Genomic_DNA"/>
</dbReference>
<keyword evidence="2" id="KW-0732">Signal</keyword>
<reference evidence="3 4" key="1">
    <citation type="submission" date="2016-12" db="EMBL/GenBank/DDBJ databases">
        <title>The genomes of Aspergillus section Nigri reveals drivers in fungal speciation.</title>
        <authorList>
            <consortium name="DOE Joint Genome Institute"/>
            <person name="Vesth T.C."/>
            <person name="Nybo J."/>
            <person name="Theobald S."/>
            <person name="Brandl J."/>
            <person name="Frisvad J.C."/>
            <person name="Nielsen K.F."/>
            <person name="Lyhne E.K."/>
            <person name="Kogle M.E."/>
            <person name="Kuo A."/>
            <person name="Riley R."/>
            <person name="Clum A."/>
            <person name="Nolan M."/>
            <person name="Lipzen A."/>
            <person name="Salamov A."/>
            <person name="Henrissat B."/>
            <person name="Wiebenga A."/>
            <person name="De Vries R.P."/>
            <person name="Grigoriev I.V."/>
            <person name="Mortensen U.H."/>
            <person name="Andersen M.R."/>
            <person name="Baker S.E."/>
        </authorList>
    </citation>
    <scope>NUCLEOTIDE SEQUENCE [LARGE SCALE GENOMIC DNA]</scope>
    <source>
        <strain evidence="3 4">CBS 121591</strain>
    </source>
</reference>